<name>A0A2S2DCF7_9BURK</name>
<sequence length="60" mass="7370">MIRHRFYLANLILTEARYKQLNHAHLVFFSATGFRKKRLGWRLHWLQLGCVEYQSDYWSV</sequence>
<gene>
    <name evidence="1" type="ORF">DIR46_00185</name>
</gene>
<evidence type="ECO:0000313" key="2">
    <source>
        <dbReference type="Proteomes" id="UP000245820"/>
    </source>
</evidence>
<dbReference type="Proteomes" id="UP000245820">
    <property type="component" value="Chromosome"/>
</dbReference>
<dbReference type="EMBL" id="CP029343">
    <property type="protein sequence ID" value="AWL03034.1"/>
    <property type="molecule type" value="Genomic_DNA"/>
</dbReference>
<organism evidence="1 2">
    <name type="scientific">Massilia oculi</name>
    <dbReference type="NCBI Taxonomy" id="945844"/>
    <lineage>
        <taxon>Bacteria</taxon>
        <taxon>Pseudomonadati</taxon>
        <taxon>Pseudomonadota</taxon>
        <taxon>Betaproteobacteria</taxon>
        <taxon>Burkholderiales</taxon>
        <taxon>Oxalobacteraceae</taxon>
        <taxon>Telluria group</taxon>
        <taxon>Massilia</taxon>
    </lineage>
</organism>
<accession>A0A2S2DCF7</accession>
<dbReference type="KEGG" id="mtim:DIR46_00185"/>
<protein>
    <submittedName>
        <fullName evidence="1">Uncharacterized protein</fullName>
    </submittedName>
</protein>
<keyword evidence="2" id="KW-1185">Reference proteome</keyword>
<proteinExistence type="predicted"/>
<dbReference type="AlphaFoldDB" id="A0A2S2DCF7"/>
<evidence type="ECO:0000313" key="1">
    <source>
        <dbReference type="EMBL" id="AWL03034.1"/>
    </source>
</evidence>
<reference evidence="1 2" key="1">
    <citation type="submission" date="2018-05" db="EMBL/GenBank/DDBJ databases">
        <title>Complete genome sequence of Massilia oculi sp. nov. CCUG 43427T (=DSM 26321T), the type strain of M. oculi, and comparison with genome sequences of other Massilia strains.</title>
        <authorList>
            <person name="Zhu B."/>
        </authorList>
    </citation>
    <scope>NUCLEOTIDE SEQUENCE [LARGE SCALE GENOMIC DNA]</scope>
    <source>
        <strain evidence="1 2">CCUG 43427</strain>
    </source>
</reference>